<dbReference type="PROSITE" id="PS01302">
    <property type="entry name" value="UPF0758"/>
    <property type="match status" value="1"/>
</dbReference>
<keyword evidence="8" id="KW-1185">Reference proteome</keyword>
<evidence type="ECO:0000313" key="8">
    <source>
        <dbReference type="Proteomes" id="UP000295709"/>
    </source>
</evidence>
<protein>
    <submittedName>
        <fullName evidence="7">DNA repair protein RadC</fullName>
    </submittedName>
</protein>
<dbReference type="CDD" id="cd08071">
    <property type="entry name" value="MPN_DUF2466"/>
    <property type="match status" value="1"/>
</dbReference>
<dbReference type="PANTHER" id="PTHR30471:SF3">
    <property type="entry name" value="UPF0758 PROTEIN YEES-RELATED"/>
    <property type="match status" value="1"/>
</dbReference>
<evidence type="ECO:0000256" key="1">
    <source>
        <dbReference type="ARBA" id="ARBA00022670"/>
    </source>
</evidence>
<gene>
    <name evidence="7" type="ORF">BCF50_1834</name>
</gene>
<keyword evidence="3" id="KW-0378">Hydrolase</keyword>
<evidence type="ECO:0000256" key="4">
    <source>
        <dbReference type="ARBA" id="ARBA00022833"/>
    </source>
</evidence>
<dbReference type="PANTHER" id="PTHR30471">
    <property type="entry name" value="DNA REPAIR PROTEIN RADC"/>
    <property type="match status" value="1"/>
</dbReference>
<reference evidence="7 8" key="1">
    <citation type="submission" date="2019-03" db="EMBL/GenBank/DDBJ databases">
        <title>Genomic Encyclopedia of Archaeal and Bacterial Type Strains, Phase II (KMG-II): from individual species to whole genera.</title>
        <authorList>
            <person name="Goeker M."/>
        </authorList>
    </citation>
    <scope>NUCLEOTIDE SEQUENCE [LARGE SCALE GENOMIC DNA]</scope>
    <source>
        <strain evidence="7 8">DSM 15235</strain>
    </source>
</reference>
<sequence length="169" mass="19028">MGINLKYNRYGKLKSLPYKSNHMDFNIVNEIKLIYSRKGNSEKLISCSRAAVDVFRQYFDSDEIDYRESFFALYLNQANKVLGIKKISESGITSTIVDVRIIMQAALLCNATAIIVAHNHPSGNLKPSAEDLKITLSIKSASEFLNIKLLDHCILTSTDYMSFADEGHL</sequence>
<dbReference type="Gene3D" id="3.40.140.10">
    <property type="entry name" value="Cytidine Deaminase, domain 2"/>
    <property type="match status" value="1"/>
</dbReference>
<accession>A0ABY2FV87</accession>
<comment type="caution">
    <text evidence="7">The sequence shown here is derived from an EMBL/GenBank/DDBJ whole genome shotgun (WGS) entry which is preliminary data.</text>
</comment>
<dbReference type="InterPro" id="IPR001405">
    <property type="entry name" value="UPF0758"/>
</dbReference>
<keyword evidence="1" id="KW-0645">Protease</keyword>
<evidence type="ECO:0000256" key="2">
    <source>
        <dbReference type="ARBA" id="ARBA00022723"/>
    </source>
</evidence>
<evidence type="ECO:0000313" key="7">
    <source>
        <dbReference type="EMBL" id="TDX92892.1"/>
    </source>
</evidence>
<dbReference type="PROSITE" id="PS50249">
    <property type="entry name" value="MPN"/>
    <property type="match status" value="1"/>
</dbReference>
<keyword evidence="2" id="KW-0479">Metal-binding</keyword>
<dbReference type="Proteomes" id="UP000295709">
    <property type="component" value="Unassembled WGS sequence"/>
</dbReference>
<dbReference type="InterPro" id="IPR025657">
    <property type="entry name" value="RadC_JAB"/>
</dbReference>
<dbReference type="Pfam" id="PF04002">
    <property type="entry name" value="RadC"/>
    <property type="match status" value="1"/>
</dbReference>
<keyword evidence="4" id="KW-0862">Zinc</keyword>
<proteinExistence type="predicted"/>
<keyword evidence="5" id="KW-0482">Metalloprotease</keyword>
<evidence type="ECO:0000259" key="6">
    <source>
        <dbReference type="PROSITE" id="PS50249"/>
    </source>
</evidence>
<name>A0ABY2FV87_9FLAO</name>
<dbReference type="InterPro" id="IPR020891">
    <property type="entry name" value="UPF0758_CS"/>
</dbReference>
<feature type="domain" description="MPN" evidence="6">
    <location>
        <begin position="44"/>
        <end position="169"/>
    </location>
</feature>
<dbReference type="EMBL" id="SOQW01000002">
    <property type="protein sequence ID" value="TDX92892.1"/>
    <property type="molecule type" value="Genomic_DNA"/>
</dbReference>
<organism evidence="7 8">
    <name type="scientific">Chryseobacterium daecheongense</name>
    <dbReference type="NCBI Taxonomy" id="192389"/>
    <lineage>
        <taxon>Bacteria</taxon>
        <taxon>Pseudomonadati</taxon>
        <taxon>Bacteroidota</taxon>
        <taxon>Flavobacteriia</taxon>
        <taxon>Flavobacteriales</taxon>
        <taxon>Weeksellaceae</taxon>
        <taxon>Chryseobacterium group</taxon>
        <taxon>Chryseobacterium</taxon>
    </lineage>
</organism>
<evidence type="ECO:0000256" key="3">
    <source>
        <dbReference type="ARBA" id="ARBA00022801"/>
    </source>
</evidence>
<evidence type="ECO:0000256" key="5">
    <source>
        <dbReference type="ARBA" id="ARBA00023049"/>
    </source>
</evidence>
<dbReference type="InterPro" id="IPR037518">
    <property type="entry name" value="MPN"/>
</dbReference>